<feature type="compositionally biased region" description="Polar residues" evidence="1">
    <location>
        <begin position="168"/>
        <end position="179"/>
    </location>
</feature>
<feature type="compositionally biased region" description="Polar residues" evidence="1">
    <location>
        <begin position="389"/>
        <end position="414"/>
    </location>
</feature>
<feature type="compositionally biased region" description="Low complexity" evidence="1">
    <location>
        <begin position="251"/>
        <end position="265"/>
    </location>
</feature>
<feature type="compositionally biased region" description="Polar residues" evidence="1">
    <location>
        <begin position="627"/>
        <end position="636"/>
    </location>
</feature>
<feature type="region of interest" description="Disordered" evidence="1">
    <location>
        <begin position="844"/>
        <end position="863"/>
    </location>
</feature>
<feature type="region of interest" description="Disordered" evidence="1">
    <location>
        <begin position="1242"/>
        <end position="1278"/>
    </location>
</feature>
<feature type="compositionally biased region" description="Basic and acidic residues" evidence="1">
    <location>
        <begin position="892"/>
        <end position="903"/>
    </location>
</feature>
<feature type="compositionally biased region" description="Polar residues" evidence="1">
    <location>
        <begin position="266"/>
        <end position="286"/>
    </location>
</feature>
<feature type="compositionally biased region" description="Polar residues" evidence="1">
    <location>
        <begin position="795"/>
        <end position="813"/>
    </location>
</feature>
<dbReference type="OrthoDB" id="5151921at2759"/>
<feature type="compositionally biased region" description="Basic and acidic residues" evidence="1">
    <location>
        <begin position="662"/>
        <end position="671"/>
    </location>
</feature>
<feature type="compositionally biased region" description="Low complexity" evidence="1">
    <location>
        <begin position="968"/>
        <end position="979"/>
    </location>
</feature>
<protein>
    <submittedName>
        <fullName evidence="2">Uncharacterized protein</fullName>
    </submittedName>
</protein>
<evidence type="ECO:0000313" key="3">
    <source>
        <dbReference type="Proteomes" id="UP000250140"/>
    </source>
</evidence>
<dbReference type="Proteomes" id="UP000250140">
    <property type="component" value="Unassembled WGS sequence"/>
</dbReference>
<name>A0A8E2JZG6_9PEZI</name>
<feature type="region of interest" description="Disordered" evidence="1">
    <location>
        <begin position="1088"/>
        <end position="1148"/>
    </location>
</feature>
<feature type="region of interest" description="Disordered" evidence="1">
    <location>
        <begin position="652"/>
        <end position="671"/>
    </location>
</feature>
<feature type="compositionally biased region" description="Polar residues" evidence="1">
    <location>
        <begin position="1263"/>
        <end position="1273"/>
    </location>
</feature>
<feature type="compositionally biased region" description="Polar residues" evidence="1">
    <location>
        <begin position="191"/>
        <end position="203"/>
    </location>
</feature>
<feature type="compositionally biased region" description="Polar residues" evidence="1">
    <location>
        <begin position="1019"/>
        <end position="1031"/>
    </location>
</feature>
<feature type="compositionally biased region" description="Polar residues" evidence="1">
    <location>
        <begin position="491"/>
        <end position="512"/>
    </location>
</feature>
<gene>
    <name evidence="2" type="ORF">AOQ84DRAFT_370920</name>
</gene>
<evidence type="ECO:0000256" key="1">
    <source>
        <dbReference type="SAM" id="MobiDB-lite"/>
    </source>
</evidence>
<feature type="compositionally biased region" description="Low complexity" evidence="1">
    <location>
        <begin position="600"/>
        <end position="611"/>
    </location>
</feature>
<feature type="compositionally biased region" description="Basic and acidic residues" evidence="1">
    <location>
        <begin position="113"/>
        <end position="123"/>
    </location>
</feature>
<feature type="compositionally biased region" description="Low complexity" evidence="1">
    <location>
        <begin position="442"/>
        <end position="456"/>
    </location>
</feature>
<dbReference type="EMBL" id="KV748522">
    <property type="protein sequence ID" value="OCL14837.1"/>
    <property type="molecule type" value="Genomic_DNA"/>
</dbReference>
<feature type="region of interest" description="Disordered" evidence="1">
    <location>
        <begin position="878"/>
        <end position="909"/>
    </location>
</feature>
<feature type="region of interest" description="Disordered" evidence="1">
    <location>
        <begin position="1165"/>
        <end position="1184"/>
    </location>
</feature>
<feature type="compositionally biased region" description="Basic and acidic residues" evidence="1">
    <location>
        <begin position="298"/>
        <end position="313"/>
    </location>
</feature>
<feature type="compositionally biased region" description="Polar residues" evidence="1">
    <location>
        <begin position="727"/>
        <end position="740"/>
    </location>
</feature>
<feature type="compositionally biased region" description="Acidic residues" evidence="1">
    <location>
        <begin position="53"/>
        <end position="67"/>
    </location>
</feature>
<feature type="region of interest" description="Disordered" evidence="1">
    <location>
        <begin position="682"/>
        <end position="828"/>
    </location>
</feature>
<proteinExistence type="predicted"/>
<feature type="region of interest" description="Disordered" evidence="1">
    <location>
        <begin position="1194"/>
        <end position="1222"/>
    </location>
</feature>
<sequence length="1460" mass="153314">MSRPYQFTEESSRSPLDPKPQAVFQAGQPPSFKTNVNRMKTKRWVEAKSFSYDGDDWGEYDEYDEYGANDQPAPPTIPTAATGLRQKGQGASEPGRSFTDPQAAGQPPPPRKHSFDAGDERRAFSAAMPPPVALNQKAPIDTAQNQARNGTIGEASGASPVTAPAGQQPMNQYPANNGQRPPVAVQIPAIRQTSAAQSDASDTPQHRRDFSPSALPPPLQTRMLPTPGRMSPTPGSATASPGGTRFPARKSSLSHSSPSEPSGSPFTRTAPSNIPSAPSREGTPSNAAKPLPFIRPADIYKRVNEEREKERQSMDSSRPSLDSLMSRPGEDGAPSKGVKERASSESLGRANGRRLSLERLGDSYETGRTLQPMLESVAERKSEYLPDFSISSQGAQSTATQPAQSFQSPPTANQPKPLDQAAQTPALPQVQRLSTFGDDFWSSATASGSASSPATGNETSNRSPYGDPGFRSVVDQAFNRTDDRSMPPTPISKQTESESGVSRSNTDSTSGISPIMSRVPSSATSALKARNAEARETSTPVIAEEASETNTPPSRPLSAAMLGGSYQIPRKPSPAHSRNVSGGSTPGPTSAVRRSGLDTPSPADSPARSPAVEAQKSLPEPAAAVISSLSPTSPSNVEGAFGAPSTNYATREADIASAMRGSPEKEVPGLGEVEKETQIAFLESHKDIKAPTFERPPRSRSGSPSKGRVQELAGRFNEISESRRNSNHSIASKGSVSSWERSQEDLTLPGAGTQGLASKGKHSIPDTGPVGDALAERPVVDRGVSFRPKLPGQWESYTTAATPSEAGDSNVQLGQGDARIAGQGPLGTSAEAIGEADEEIDLTPTTTKHPVAVSDPSIPTSNPLAALQAAGNAMGEAIKASMGMGKSPSDAEMERDAESKAPAESHSYSVGDVYLRPLQLDRAASSVASSAPPTPPPKDSSFELSAPESEDMPPPVPLKQKSPEPSSPTNNERTPTRPTILPQLSTDPSLDDQESDKLRKEIVMSLSPVRGPEAGAPESSRSSLQPNFSLVNNRDSSILPAEYESYWADGGMTSQPPVPFKETTSGALETVPEVSGARMPAELASTAAITSHPTSGADRPGLLSQRFSFESDPNGLSPQPAADEQTVQGVELPQAAREEHKASSPTLRLVEEEPLNKLYLARTASSGPAYVDHTVQPTPGVVGSSEIPSILAEASTGTSQAQNAREPTPPGKLPTGGLHVVNSENPEAVDLPLRLSAEIAQKAPPTQPQSPSHDVTPMGPRPQTGQAQSSQPNAIMDKPPGFREILAIKSSSDRITTYNLAREHFARSNTGLNKWLLAIAAVNPDPTSLGNLATRPTVPVAGPSRHKPTGSISLFSKLATGNSQQPQAAPYFEQYNTAASQLPTQVRPSTPTATPQGNQQGVSGASAGGKSTGHQMQAKGKDLLHTAGVLGGKATIGAKGLFAKGKSRFRSSGSADKVDN</sequence>
<reference evidence="2 3" key="1">
    <citation type="journal article" date="2016" name="Nat. Commun.">
        <title>Ectomycorrhizal ecology is imprinted in the genome of the dominant symbiotic fungus Cenococcum geophilum.</title>
        <authorList>
            <consortium name="DOE Joint Genome Institute"/>
            <person name="Peter M."/>
            <person name="Kohler A."/>
            <person name="Ohm R.A."/>
            <person name="Kuo A."/>
            <person name="Krutzmann J."/>
            <person name="Morin E."/>
            <person name="Arend M."/>
            <person name="Barry K.W."/>
            <person name="Binder M."/>
            <person name="Choi C."/>
            <person name="Clum A."/>
            <person name="Copeland A."/>
            <person name="Grisel N."/>
            <person name="Haridas S."/>
            <person name="Kipfer T."/>
            <person name="LaButti K."/>
            <person name="Lindquist E."/>
            <person name="Lipzen A."/>
            <person name="Maire R."/>
            <person name="Meier B."/>
            <person name="Mihaltcheva S."/>
            <person name="Molinier V."/>
            <person name="Murat C."/>
            <person name="Poggeler S."/>
            <person name="Quandt C.A."/>
            <person name="Sperisen C."/>
            <person name="Tritt A."/>
            <person name="Tisserant E."/>
            <person name="Crous P.W."/>
            <person name="Henrissat B."/>
            <person name="Nehls U."/>
            <person name="Egli S."/>
            <person name="Spatafora J.W."/>
            <person name="Grigoriev I.V."/>
            <person name="Martin F.M."/>
        </authorList>
    </citation>
    <scope>NUCLEOTIDE SEQUENCE [LARGE SCALE GENOMIC DNA]</scope>
    <source>
        <strain evidence="2 3">CBS 207.34</strain>
    </source>
</reference>
<feature type="region of interest" description="Disordered" evidence="1">
    <location>
        <begin position="1384"/>
        <end position="1420"/>
    </location>
</feature>
<feature type="compositionally biased region" description="Polar residues" evidence="1">
    <location>
        <begin position="1195"/>
        <end position="1205"/>
    </location>
</feature>
<accession>A0A8E2JZG6</accession>
<feature type="compositionally biased region" description="Polar residues" evidence="1">
    <location>
        <begin position="1384"/>
        <end position="1403"/>
    </location>
</feature>
<keyword evidence="3" id="KW-1185">Reference proteome</keyword>
<evidence type="ECO:0000313" key="2">
    <source>
        <dbReference type="EMBL" id="OCL14837.1"/>
    </source>
</evidence>
<organism evidence="2 3">
    <name type="scientific">Glonium stellatum</name>
    <dbReference type="NCBI Taxonomy" id="574774"/>
    <lineage>
        <taxon>Eukaryota</taxon>
        <taxon>Fungi</taxon>
        <taxon>Dikarya</taxon>
        <taxon>Ascomycota</taxon>
        <taxon>Pezizomycotina</taxon>
        <taxon>Dothideomycetes</taxon>
        <taxon>Pleosporomycetidae</taxon>
        <taxon>Gloniales</taxon>
        <taxon>Gloniaceae</taxon>
        <taxon>Glonium</taxon>
    </lineage>
</organism>
<feature type="compositionally biased region" description="Polar residues" evidence="1">
    <location>
        <begin position="576"/>
        <end position="588"/>
    </location>
</feature>
<feature type="region of interest" description="Disordered" evidence="1">
    <location>
        <begin position="1"/>
        <end position="645"/>
    </location>
</feature>
<feature type="region of interest" description="Disordered" evidence="1">
    <location>
        <begin position="923"/>
        <end position="1031"/>
    </location>
</feature>